<evidence type="ECO:0000256" key="7">
    <source>
        <dbReference type="ARBA" id="ARBA00023136"/>
    </source>
</evidence>
<comment type="similarity">
    <text evidence="2">Belongs to the binding-protein-dependent transport system permease family. FecCD subfamily.</text>
</comment>
<dbReference type="GO" id="GO:0033214">
    <property type="term" value="P:siderophore-iron import into cell"/>
    <property type="evidence" value="ECO:0007669"/>
    <property type="project" value="TreeGrafter"/>
</dbReference>
<dbReference type="PANTHER" id="PTHR30472:SF65">
    <property type="entry name" value="SIDEROPHORE TRANSPORT SYSTEM PERMEASE PROTEIN YFIZ-RELATED"/>
    <property type="match status" value="1"/>
</dbReference>
<evidence type="ECO:0000256" key="1">
    <source>
        <dbReference type="ARBA" id="ARBA00004651"/>
    </source>
</evidence>
<dbReference type="InterPro" id="IPR000522">
    <property type="entry name" value="ABC_transptr_permease_BtuC"/>
</dbReference>
<dbReference type="AlphaFoldDB" id="A0A2S6HRY5"/>
<dbReference type="OrthoDB" id="9811721at2"/>
<comment type="caution">
    <text evidence="9">The sequence shown here is derived from an EMBL/GenBank/DDBJ whole genome shotgun (WGS) entry which is preliminary data.</text>
</comment>
<feature type="transmembrane region" description="Helical" evidence="8">
    <location>
        <begin position="157"/>
        <end position="179"/>
    </location>
</feature>
<keyword evidence="4" id="KW-1003">Cell membrane</keyword>
<dbReference type="Pfam" id="PF01032">
    <property type="entry name" value="FecCD"/>
    <property type="match status" value="1"/>
</dbReference>
<sequence>MAMNKKKTPTYVKGRVPAAVVIIPGIFLLLGIMIFSIRYGVADIDSKTIWSSIISFDKNNLSHQIMHELRFPRVLGGAMIGAGFAVCGAIMQAITRNPLADSGILGINAGAGIMIAVCFVFMPSLSFTGIAFMSFLGAGMGMAMVIGINLLTKTNSLQIILIGTAITTFLTALSEGLIIRSGIGQDLAFWYAGGLAGARWNQVIIVGICFVLAMAMSVMLSPSITALSMGEDIAASLGINTKTVKLLCFLTVTLLAGSSVAMVGNIGFIGIVIPHITRKLVGTDYRALIPCSATLGALLVVLADLGARSINPPHEIPAAAIIAAIGVPFFLLLARKKG</sequence>
<keyword evidence="3" id="KW-0813">Transport</keyword>
<feature type="transmembrane region" description="Helical" evidence="8">
    <location>
        <begin position="244"/>
        <end position="273"/>
    </location>
</feature>
<keyword evidence="5 8" id="KW-0812">Transmembrane</keyword>
<feature type="transmembrane region" description="Helical" evidence="8">
    <location>
        <begin position="285"/>
        <end position="310"/>
    </location>
</feature>
<evidence type="ECO:0000256" key="4">
    <source>
        <dbReference type="ARBA" id="ARBA00022475"/>
    </source>
</evidence>
<feature type="transmembrane region" description="Helical" evidence="8">
    <location>
        <begin position="200"/>
        <end position="224"/>
    </location>
</feature>
<dbReference type="InterPro" id="IPR037294">
    <property type="entry name" value="ABC_BtuC-like"/>
</dbReference>
<proteinExistence type="inferred from homology"/>
<dbReference type="GO" id="GO:0022857">
    <property type="term" value="F:transmembrane transporter activity"/>
    <property type="evidence" value="ECO:0007669"/>
    <property type="project" value="InterPro"/>
</dbReference>
<dbReference type="PANTHER" id="PTHR30472">
    <property type="entry name" value="FERRIC ENTEROBACTIN TRANSPORT SYSTEM PERMEASE PROTEIN"/>
    <property type="match status" value="1"/>
</dbReference>
<keyword evidence="7 8" id="KW-0472">Membrane</keyword>
<dbReference type="Gene3D" id="1.10.3470.10">
    <property type="entry name" value="ABC transporter involved in vitamin B12 uptake, BtuC"/>
    <property type="match status" value="1"/>
</dbReference>
<evidence type="ECO:0000313" key="10">
    <source>
        <dbReference type="Proteomes" id="UP000237749"/>
    </source>
</evidence>
<gene>
    <name evidence="9" type="ORF">BXY41_10640</name>
</gene>
<name>A0A2S6HRY5_9FIRM</name>
<dbReference type="Proteomes" id="UP000237749">
    <property type="component" value="Unassembled WGS sequence"/>
</dbReference>
<feature type="transmembrane region" description="Helical" evidence="8">
    <location>
        <begin position="316"/>
        <end position="334"/>
    </location>
</feature>
<evidence type="ECO:0000256" key="6">
    <source>
        <dbReference type="ARBA" id="ARBA00022989"/>
    </source>
</evidence>
<evidence type="ECO:0000256" key="8">
    <source>
        <dbReference type="SAM" id="Phobius"/>
    </source>
</evidence>
<dbReference type="CDD" id="cd06550">
    <property type="entry name" value="TM_ABC_iron-siderophores_like"/>
    <property type="match status" value="1"/>
</dbReference>
<organism evidence="9 10">
    <name type="scientific">Lacrimispora xylanisolvens</name>
    <dbReference type="NCBI Taxonomy" id="384636"/>
    <lineage>
        <taxon>Bacteria</taxon>
        <taxon>Bacillati</taxon>
        <taxon>Bacillota</taxon>
        <taxon>Clostridia</taxon>
        <taxon>Lachnospirales</taxon>
        <taxon>Lachnospiraceae</taxon>
        <taxon>Lacrimispora</taxon>
    </lineage>
</organism>
<feature type="transmembrane region" description="Helical" evidence="8">
    <location>
        <begin position="16"/>
        <end position="37"/>
    </location>
</feature>
<evidence type="ECO:0000313" key="9">
    <source>
        <dbReference type="EMBL" id="PPK80450.1"/>
    </source>
</evidence>
<dbReference type="SUPFAM" id="SSF81345">
    <property type="entry name" value="ABC transporter involved in vitamin B12 uptake, BtuC"/>
    <property type="match status" value="1"/>
</dbReference>
<evidence type="ECO:0000256" key="5">
    <source>
        <dbReference type="ARBA" id="ARBA00022692"/>
    </source>
</evidence>
<comment type="subcellular location">
    <subcellularLocation>
        <location evidence="1">Cell membrane</location>
        <topology evidence="1">Multi-pass membrane protein</topology>
    </subcellularLocation>
</comment>
<dbReference type="RefSeq" id="WP_104437153.1">
    <property type="nucleotide sequence ID" value="NZ_PTJA01000006.1"/>
</dbReference>
<dbReference type="FunFam" id="1.10.3470.10:FF:000001">
    <property type="entry name" value="Vitamin B12 ABC transporter permease BtuC"/>
    <property type="match status" value="1"/>
</dbReference>
<feature type="transmembrane region" description="Helical" evidence="8">
    <location>
        <begin position="74"/>
        <end position="94"/>
    </location>
</feature>
<feature type="transmembrane region" description="Helical" evidence="8">
    <location>
        <begin position="100"/>
        <end position="122"/>
    </location>
</feature>
<accession>A0A2S6HRY5</accession>
<dbReference type="GO" id="GO:0005886">
    <property type="term" value="C:plasma membrane"/>
    <property type="evidence" value="ECO:0007669"/>
    <property type="project" value="UniProtKB-SubCell"/>
</dbReference>
<keyword evidence="10" id="KW-1185">Reference proteome</keyword>
<evidence type="ECO:0000256" key="3">
    <source>
        <dbReference type="ARBA" id="ARBA00022448"/>
    </source>
</evidence>
<feature type="transmembrane region" description="Helical" evidence="8">
    <location>
        <begin position="129"/>
        <end position="151"/>
    </location>
</feature>
<protein>
    <submittedName>
        <fullName evidence="9">Iron complex transport system permease protein</fullName>
    </submittedName>
</protein>
<reference evidence="9 10" key="1">
    <citation type="submission" date="2018-02" db="EMBL/GenBank/DDBJ databases">
        <title>Genomic Encyclopedia of Archaeal and Bacterial Type Strains, Phase II (KMG-II): from individual species to whole genera.</title>
        <authorList>
            <person name="Goeker M."/>
        </authorList>
    </citation>
    <scope>NUCLEOTIDE SEQUENCE [LARGE SCALE GENOMIC DNA]</scope>
    <source>
        <strain evidence="9 10">DSM 3808</strain>
    </source>
</reference>
<evidence type="ECO:0000256" key="2">
    <source>
        <dbReference type="ARBA" id="ARBA00007935"/>
    </source>
</evidence>
<dbReference type="EMBL" id="PTJA01000006">
    <property type="protein sequence ID" value="PPK80450.1"/>
    <property type="molecule type" value="Genomic_DNA"/>
</dbReference>
<keyword evidence="6 8" id="KW-1133">Transmembrane helix</keyword>